<dbReference type="Proteomes" id="UP001271007">
    <property type="component" value="Unassembled WGS sequence"/>
</dbReference>
<comment type="caution">
    <text evidence="3">The sequence shown here is derived from an EMBL/GenBank/DDBJ whole genome shotgun (WGS) entry which is preliminary data.</text>
</comment>
<protein>
    <recommendedName>
        <fullName evidence="5">Transmembrane protein</fullName>
    </recommendedName>
</protein>
<proteinExistence type="predicted"/>
<dbReference type="AlphaFoldDB" id="A0AAJ0DK78"/>
<feature type="transmembrane region" description="Helical" evidence="2">
    <location>
        <begin position="87"/>
        <end position="104"/>
    </location>
</feature>
<feature type="transmembrane region" description="Helical" evidence="2">
    <location>
        <begin position="52"/>
        <end position="75"/>
    </location>
</feature>
<feature type="region of interest" description="Disordered" evidence="1">
    <location>
        <begin position="1"/>
        <end position="40"/>
    </location>
</feature>
<evidence type="ECO:0000256" key="2">
    <source>
        <dbReference type="SAM" id="Phobius"/>
    </source>
</evidence>
<keyword evidence="2" id="KW-0812">Transmembrane</keyword>
<dbReference type="EMBL" id="JAWDJX010000023">
    <property type="protein sequence ID" value="KAK3051948.1"/>
    <property type="molecule type" value="Genomic_DNA"/>
</dbReference>
<evidence type="ECO:0000256" key="1">
    <source>
        <dbReference type="SAM" id="MobiDB-lite"/>
    </source>
</evidence>
<sequence>MAPHSIPLERLPSYATAPPDDGEASVNPAAPNNPQPPANLNQKQKERRFFKLQCMIILPAVLVCIASFVAFLVIADNPKNDVLLLDWLLLVPGAGVMVLFWEVISLRLRQAQQRIPDFPWESLRVWVGLVFFFVAGILWSCWSLEYGTMHTQWAELHNCALDRNYTDSGWA</sequence>
<evidence type="ECO:0008006" key="5">
    <source>
        <dbReference type="Google" id="ProtNLM"/>
    </source>
</evidence>
<keyword evidence="4" id="KW-1185">Reference proteome</keyword>
<feature type="transmembrane region" description="Helical" evidence="2">
    <location>
        <begin position="125"/>
        <end position="145"/>
    </location>
</feature>
<keyword evidence="2" id="KW-1133">Transmembrane helix</keyword>
<name>A0AAJ0DK78_9PEZI</name>
<gene>
    <name evidence="3" type="ORF">LTR09_006902</name>
</gene>
<organism evidence="3 4">
    <name type="scientific">Extremus antarcticus</name>
    <dbReference type="NCBI Taxonomy" id="702011"/>
    <lineage>
        <taxon>Eukaryota</taxon>
        <taxon>Fungi</taxon>
        <taxon>Dikarya</taxon>
        <taxon>Ascomycota</taxon>
        <taxon>Pezizomycotina</taxon>
        <taxon>Dothideomycetes</taxon>
        <taxon>Dothideomycetidae</taxon>
        <taxon>Mycosphaerellales</taxon>
        <taxon>Extremaceae</taxon>
        <taxon>Extremus</taxon>
    </lineage>
</organism>
<evidence type="ECO:0000313" key="4">
    <source>
        <dbReference type="Proteomes" id="UP001271007"/>
    </source>
</evidence>
<evidence type="ECO:0000313" key="3">
    <source>
        <dbReference type="EMBL" id="KAK3051948.1"/>
    </source>
</evidence>
<keyword evidence="2" id="KW-0472">Membrane</keyword>
<accession>A0AAJ0DK78</accession>
<reference evidence="3" key="1">
    <citation type="submission" date="2023-04" db="EMBL/GenBank/DDBJ databases">
        <title>Black Yeasts Isolated from many extreme environments.</title>
        <authorList>
            <person name="Coleine C."/>
            <person name="Stajich J.E."/>
            <person name="Selbmann L."/>
        </authorList>
    </citation>
    <scope>NUCLEOTIDE SEQUENCE</scope>
    <source>
        <strain evidence="3">CCFEE 5312</strain>
    </source>
</reference>